<keyword evidence="3 5" id="KW-0067">ATP-binding</keyword>
<dbReference type="GeneID" id="27140113"/>
<organism evidence="5 6">
    <name type="scientific">Thermococcus peptonophilus</name>
    <dbReference type="NCBI Taxonomy" id="53952"/>
    <lineage>
        <taxon>Archaea</taxon>
        <taxon>Methanobacteriati</taxon>
        <taxon>Methanobacteriota</taxon>
        <taxon>Thermococci</taxon>
        <taxon>Thermococcales</taxon>
        <taxon>Thermococcaceae</taxon>
        <taxon>Thermococcus</taxon>
    </lineage>
</organism>
<accession>A0A142CVI1</accession>
<gene>
    <name evidence="5" type="ORF">A0127_06155</name>
</gene>
<dbReference type="CDD" id="cd03257">
    <property type="entry name" value="ABC_NikE_OppD_transporters"/>
    <property type="match status" value="1"/>
</dbReference>
<dbReference type="KEGG" id="tpep:A0127_06155"/>
<dbReference type="InterPro" id="IPR017871">
    <property type="entry name" value="ABC_transporter-like_CS"/>
</dbReference>
<dbReference type="RefSeq" id="WP_062389318.1">
    <property type="nucleotide sequence ID" value="NZ_CP014750.1"/>
</dbReference>
<dbReference type="OrthoDB" id="18209at2157"/>
<keyword evidence="1" id="KW-0813">Transport</keyword>
<dbReference type="PROSITE" id="PS50893">
    <property type="entry name" value="ABC_TRANSPORTER_2"/>
    <property type="match status" value="1"/>
</dbReference>
<dbReference type="AlphaFoldDB" id="A0A142CVI1"/>
<sequence>MSRPVLEVKNLKMYYFTNKGVVKAVDDISFTLNKGEVLGLAGESGCGKSSLGFTLLGMPTPPGKIVDGSIKIEGREIVGLPEDVLRKEIRWQKISMIFQGAMNALNPVYTIGYQMTEPLIYHKGMSQEEALDRAQKYLELVGLDPEIVYRYPHELSGGMKQRVVIAMALLMEPSVVIADEPTTALDVIVQAQIINLMKRLKKELNLSMIFITHDLSILAEISDKVAIMYAGKIVEIGDSEKIYYEPAHPYTQKLLAAIPRLHEDVERLEFIPGQPPNLINPPKGCRFHPRCPYAMDVCREQEPEMKEIDKDHYAACWLL</sequence>
<evidence type="ECO:0000313" key="5">
    <source>
        <dbReference type="EMBL" id="AMQ18783.1"/>
    </source>
</evidence>
<name>A0A142CVI1_9EURY</name>
<dbReference type="SUPFAM" id="SSF52540">
    <property type="entry name" value="P-loop containing nucleoside triphosphate hydrolases"/>
    <property type="match status" value="1"/>
</dbReference>
<evidence type="ECO:0000259" key="4">
    <source>
        <dbReference type="PROSITE" id="PS50893"/>
    </source>
</evidence>
<dbReference type="EMBL" id="CP014750">
    <property type="protein sequence ID" value="AMQ18783.1"/>
    <property type="molecule type" value="Genomic_DNA"/>
</dbReference>
<keyword evidence="6" id="KW-1185">Reference proteome</keyword>
<dbReference type="FunFam" id="3.40.50.300:FF:000016">
    <property type="entry name" value="Oligopeptide ABC transporter ATP-binding component"/>
    <property type="match status" value="1"/>
</dbReference>
<proteinExistence type="predicted"/>
<evidence type="ECO:0000256" key="1">
    <source>
        <dbReference type="ARBA" id="ARBA00022448"/>
    </source>
</evidence>
<dbReference type="Proteomes" id="UP000073604">
    <property type="component" value="Chromosome"/>
</dbReference>
<dbReference type="InterPro" id="IPR027417">
    <property type="entry name" value="P-loop_NTPase"/>
</dbReference>
<dbReference type="GO" id="GO:0015833">
    <property type="term" value="P:peptide transport"/>
    <property type="evidence" value="ECO:0007669"/>
    <property type="project" value="InterPro"/>
</dbReference>
<dbReference type="PROSITE" id="PS00211">
    <property type="entry name" value="ABC_TRANSPORTER_1"/>
    <property type="match status" value="1"/>
</dbReference>
<dbReference type="InterPro" id="IPR003593">
    <property type="entry name" value="AAA+_ATPase"/>
</dbReference>
<dbReference type="STRING" id="53952.A0127_06155"/>
<dbReference type="InterPro" id="IPR003439">
    <property type="entry name" value="ABC_transporter-like_ATP-bd"/>
</dbReference>
<dbReference type="GO" id="GO:0016887">
    <property type="term" value="F:ATP hydrolysis activity"/>
    <property type="evidence" value="ECO:0007669"/>
    <property type="project" value="InterPro"/>
</dbReference>
<dbReference type="SMART" id="SM00382">
    <property type="entry name" value="AAA"/>
    <property type="match status" value="1"/>
</dbReference>
<dbReference type="Pfam" id="PF08352">
    <property type="entry name" value="oligo_HPY"/>
    <property type="match status" value="1"/>
</dbReference>
<evidence type="ECO:0000256" key="3">
    <source>
        <dbReference type="ARBA" id="ARBA00022840"/>
    </source>
</evidence>
<dbReference type="NCBIfam" id="TIGR01727">
    <property type="entry name" value="oligo_HPY"/>
    <property type="match status" value="1"/>
</dbReference>
<evidence type="ECO:0000256" key="2">
    <source>
        <dbReference type="ARBA" id="ARBA00022741"/>
    </source>
</evidence>
<dbReference type="Gene3D" id="3.40.50.300">
    <property type="entry name" value="P-loop containing nucleotide triphosphate hydrolases"/>
    <property type="match status" value="1"/>
</dbReference>
<dbReference type="InterPro" id="IPR013563">
    <property type="entry name" value="Oligopep_ABC_C"/>
</dbReference>
<keyword evidence="2" id="KW-0547">Nucleotide-binding</keyword>
<dbReference type="Pfam" id="PF00005">
    <property type="entry name" value="ABC_tran"/>
    <property type="match status" value="1"/>
</dbReference>
<dbReference type="GO" id="GO:0005524">
    <property type="term" value="F:ATP binding"/>
    <property type="evidence" value="ECO:0007669"/>
    <property type="project" value="UniProtKB-KW"/>
</dbReference>
<evidence type="ECO:0000313" key="6">
    <source>
        <dbReference type="Proteomes" id="UP000073604"/>
    </source>
</evidence>
<feature type="domain" description="ABC transporter" evidence="4">
    <location>
        <begin position="6"/>
        <end position="255"/>
    </location>
</feature>
<reference evidence="6" key="1">
    <citation type="submission" date="2016-03" db="EMBL/GenBank/DDBJ databases">
        <authorList>
            <person name="Oger P.M."/>
        </authorList>
    </citation>
    <scope>NUCLEOTIDE SEQUENCE [LARGE SCALE GENOMIC DNA]</scope>
    <source>
        <strain evidence="6">OG-1</strain>
    </source>
</reference>
<dbReference type="PANTHER" id="PTHR43067:SF3">
    <property type="entry name" value="MALTOSE ABC TRANSPORTER, ATP-BINDING PROTEIN"/>
    <property type="match status" value="1"/>
</dbReference>
<protein>
    <submittedName>
        <fullName evidence="5">Dipeptide/oligopeptide/nickel ABC transporter ATP-binding protein</fullName>
    </submittedName>
</protein>
<dbReference type="PANTHER" id="PTHR43067">
    <property type="entry name" value="OLIGOPEPTIDE/DIPEPTIDE ABC TRANSPORTER, ATPASE SUBUNIT"/>
    <property type="match status" value="1"/>
</dbReference>